<sequence length="201" mass="22776">MYAVILAGGYGRRLGYTEKGLIEIGGKPIISKIIDSLTKFEIIISCRDENQAEKYERFGEVVVDILKDFGPLSGIHSALKKIGERAVFISADMPFVKQEICEAIYRECEGYDAAIPIWNDGKLEPTLSAYSPAVTEKIEQCYRKNIRKVLCAIHGLEKVKYIPIENLKQYDRKLISFMNINTPEDLRKAEIILKTVVQDVN</sequence>
<keyword evidence="11" id="KW-1185">Reference proteome</keyword>
<dbReference type="Proteomes" id="UP000013307">
    <property type="component" value="Chromosome"/>
</dbReference>
<comment type="caution">
    <text evidence="8">Lacks conserved residue(s) required for the propagation of feature annotation.</text>
</comment>
<comment type="function">
    <text evidence="8">Transfers a GMP moiety from GTP to Mo-molybdopterin (Mo-MPT) cofactor (Moco or molybdenum cofactor) to form Mo-molybdopterin guanine dinucleotide (Mo-MGD) cofactor.</text>
</comment>
<evidence type="ECO:0000256" key="2">
    <source>
        <dbReference type="ARBA" id="ARBA00022679"/>
    </source>
</evidence>
<feature type="binding site" evidence="8">
    <location>
        <position position="92"/>
    </location>
    <ligand>
        <name>GTP</name>
        <dbReference type="ChEBI" id="CHEBI:37565"/>
    </ligand>
</feature>
<proteinExistence type="inferred from homology"/>
<keyword evidence="1 8" id="KW-0963">Cytoplasm</keyword>
<dbReference type="PANTHER" id="PTHR19136:SF81">
    <property type="entry name" value="MOLYBDENUM COFACTOR GUANYLYLTRANSFERASE"/>
    <property type="match status" value="1"/>
</dbReference>
<dbReference type="KEGG" id="ast:Asulf_02270"/>
<evidence type="ECO:0000256" key="1">
    <source>
        <dbReference type="ARBA" id="ARBA00022490"/>
    </source>
</evidence>
<comment type="domain">
    <text evidence="8">The N-terminal domain determines nucleotide recognition and specific binding, while the C-terminal domain determines the specific binding to the target protein.</text>
</comment>
<dbReference type="OrthoDB" id="28434at2157"/>
<dbReference type="HAMAP" id="MF_00316">
    <property type="entry name" value="MobA"/>
    <property type="match status" value="1"/>
</dbReference>
<reference evidence="10 11" key="1">
    <citation type="journal article" date="2013" name="Genome Announc.">
        <title>Complete Genome Sequence of the Thermophilic and Facultatively Chemolithoautotrophic Sulfate Reducer Archaeoglobus sulfaticallidus Strain PM70-1T.</title>
        <authorList>
            <person name="Stokke R."/>
            <person name="Hocking W.P."/>
            <person name="Steinsbu B.O."/>
            <person name="Steen I.H."/>
        </authorList>
    </citation>
    <scope>NUCLEOTIDE SEQUENCE [LARGE SCALE GENOMIC DNA]</scope>
    <source>
        <strain evidence="10">PM70-1</strain>
    </source>
</reference>
<evidence type="ECO:0000256" key="4">
    <source>
        <dbReference type="ARBA" id="ARBA00022741"/>
    </source>
</evidence>
<name>N0BIR2_9EURY</name>
<dbReference type="Gene3D" id="3.90.550.10">
    <property type="entry name" value="Spore Coat Polysaccharide Biosynthesis Protein SpsA, Chain A"/>
    <property type="match status" value="1"/>
</dbReference>
<dbReference type="InterPro" id="IPR029044">
    <property type="entry name" value="Nucleotide-diphossugar_trans"/>
</dbReference>
<keyword evidence="4 8" id="KW-0547">Nucleotide-binding</keyword>
<gene>
    <name evidence="8" type="primary">mobA</name>
    <name evidence="10" type="ORF">Asulf_02270</name>
</gene>
<keyword evidence="3 8" id="KW-0479">Metal-binding</keyword>
<dbReference type="InterPro" id="IPR025877">
    <property type="entry name" value="MobA-like_NTP_Trfase"/>
</dbReference>
<dbReference type="RefSeq" id="WP_015591818.1">
    <property type="nucleotide sequence ID" value="NC_021169.1"/>
</dbReference>
<organism evidence="10 11">
    <name type="scientific">Archaeoglobus sulfaticallidus PM70-1</name>
    <dbReference type="NCBI Taxonomy" id="387631"/>
    <lineage>
        <taxon>Archaea</taxon>
        <taxon>Methanobacteriati</taxon>
        <taxon>Methanobacteriota</taxon>
        <taxon>Archaeoglobi</taxon>
        <taxon>Archaeoglobales</taxon>
        <taxon>Archaeoglobaceae</taxon>
        <taxon>Archaeoglobus</taxon>
    </lineage>
</organism>
<dbReference type="InterPro" id="IPR013482">
    <property type="entry name" value="Molybde_CF_guanTrfase"/>
</dbReference>
<dbReference type="STRING" id="387631.Asulf_02270"/>
<protein>
    <recommendedName>
        <fullName evidence="8">Probable molybdenum cofactor guanylyltransferase</fullName>
        <shortName evidence="8">MoCo guanylyltransferase</shortName>
        <ecNumber evidence="8">2.7.7.77</ecNumber>
    </recommendedName>
    <alternativeName>
        <fullName evidence="8">GTP:molybdopterin guanylyltransferase</fullName>
    </alternativeName>
    <alternativeName>
        <fullName evidence="8">Mo-MPT guanylyltransferase</fullName>
    </alternativeName>
    <alternativeName>
        <fullName evidence="8">Molybdopterin guanylyltransferase</fullName>
    </alternativeName>
    <alternativeName>
        <fullName evidence="8">Molybdopterin-guanine dinucleotide synthase</fullName>
        <shortName evidence="8">MGD synthase</shortName>
    </alternativeName>
</protein>
<dbReference type="SUPFAM" id="SSF53448">
    <property type="entry name" value="Nucleotide-diphospho-sugar transferases"/>
    <property type="match status" value="1"/>
</dbReference>
<keyword evidence="6 8" id="KW-0342">GTP-binding</keyword>
<dbReference type="AlphaFoldDB" id="N0BIR2"/>
<dbReference type="CDD" id="cd02503">
    <property type="entry name" value="MobA"/>
    <property type="match status" value="1"/>
</dbReference>
<dbReference type="EC" id="2.7.7.77" evidence="8"/>
<comment type="similarity">
    <text evidence="8">Belongs to the MobA family.</text>
</comment>
<evidence type="ECO:0000313" key="10">
    <source>
        <dbReference type="EMBL" id="AGK62222.1"/>
    </source>
</evidence>
<evidence type="ECO:0000256" key="8">
    <source>
        <dbReference type="HAMAP-Rule" id="MF_00316"/>
    </source>
</evidence>
<comment type="catalytic activity">
    <reaction evidence="8">
        <text>Mo-molybdopterin + GTP + H(+) = Mo-molybdopterin guanine dinucleotide + diphosphate</text>
        <dbReference type="Rhea" id="RHEA:34243"/>
        <dbReference type="ChEBI" id="CHEBI:15378"/>
        <dbReference type="ChEBI" id="CHEBI:33019"/>
        <dbReference type="ChEBI" id="CHEBI:37565"/>
        <dbReference type="ChEBI" id="CHEBI:71302"/>
        <dbReference type="ChEBI" id="CHEBI:71310"/>
        <dbReference type="EC" id="2.7.7.77"/>
    </reaction>
</comment>
<feature type="binding site" evidence="8">
    <location>
        <position position="92"/>
    </location>
    <ligand>
        <name>Mg(2+)</name>
        <dbReference type="ChEBI" id="CHEBI:18420"/>
    </ligand>
</feature>
<evidence type="ECO:0000256" key="5">
    <source>
        <dbReference type="ARBA" id="ARBA00022842"/>
    </source>
</evidence>
<keyword evidence="2 8" id="KW-0808">Transferase</keyword>
<comment type="subcellular location">
    <subcellularLocation>
        <location evidence="8">Cytoplasm</location>
    </subcellularLocation>
</comment>
<dbReference type="GO" id="GO:0046872">
    <property type="term" value="F:metal ion binding"/>
    <property type="evidence" value="ECO:0007669"/>
    <property type="project" value="UniProtKB-KW"/>
</dbReference>
<comment type="cofactor">
    <cofactor evidence="8">
        <name>Mg(2+)</name>
        <dbReference type="ChEBI" id="CHEBI:18420"/>
    </cofactor>
</comment>
<keyword evidence="7 8" id="KW-0501">Molybdenum cofactor biosynthesis</keyword>
<dbReference type="GO" id="GO:0006777">
    <property type="term" value="P:Mo-molybdopterin cofactor biosynthetic process"/>
    <property type="evidence" value="ECO:0007669"/>
    <property type="project" value="UniProtKB-KW"/>
</dbReference>
<feature type="domain" description="MobA-like NTP transferase" evidence="9">
    <location>
        <begin position="3"/>
        <end position="150"/>
    </location>
</feature>
<dbReference type="eggNOG" id="arCOG01872">
    <property type="taxonomic scope" value="Archaea"/>
</dbReference>
<dbReference type="GO" id="GO:0005737">
    <property type="term" value="C:cytoplasm"/>
    <property type="evidence" value="ECO:0007669"/>
    <property type="project" value="UniProtKB-SubCell"/>
</dbReference>
<keyword evidence="5 8" id="KW-0460">Magnesium</keyword>
<dbReference type="EMBL" id="CP005290">
    <property type="protein sequence ID" value="AGK62222.1"/>
    <property type="molecule type" value="Genomic_DNA"/>
</dbReference>
<evidence type="ECO:0000256" key="6">
    <source>
        <dbReference type="ARBA" id="ARBA00023134"/>
    </source>
</evidence>
<accession>N0BIR2</accession>
<evidence type="ECO:0000313" key="11">
    <source>
        <dbReference type="Proteomes" id="UP000013307"/>
    </source>
</evidence>
<dbReference type="Pfam" id="PF12804">
    <property type="entry name" value="NTP_transf_3"/>
    <property type="match status" value="1"/>
</dbReference>
<evidence type="ECO:0000256" key="3">
    <source>
        <dbReference type="ARBA" id="ARBA00022723"/>
    </source>
</evidence>
<feature type="binding site" evidence="8">
    <location>
        <position position="64"/>
    </location>
    <ligand>
        <name>GTP</name>
        <dbReference type="ChEBI" id="CHEBI:37565"/>
    </ligand>
</feature>
<evidence type="ECO:0000259" key="9">
    <source>
        <dbReference type="Pfam" id="PF12804"/>
    </source>
</evidence>
<dbReference type="GO" id="GO:0005525">
    <property type="term" value="F:GTP binding"/>
    <property type="evidence" value="ECO:0007669"/>
    <property type="project" value="UniProtKB-UniRule"/>
</dbReference>
<evidence type="ECO:0000256" key="7">
    <source>
        <dbReference type="ARBA" id="ARBA00023150"/>
    </source>
</evidence>
<dbReference type="HOGENOM" id="CLU_055597_2_1_2"/>
<feature type="binding site" evidence="8">
    <location>
        <begin position="6"/>
        <end position="8"/>
    </location>
    <ligand>
        <name>GTP</name>
        <dbReference type="ChEBI" id="CHEBI:37565"/>
    </ligand>
</feature>
<dbReference type="GeneID" id="15393902"/>
<dbReference type="GO" id="GO:0061603">
    <property type="term" value="F:molybdenum cofactor guanylyltransferase activity"/>
    <property type="evidence" value="ECO:0007669"/>
    <property type="project" value="UniProtKB-EC"/>
</dbReference>
<feature type="binding site" evidence="8">
    <location>
        <position position="19"/>
    </location>
    <ligand>
        <name>GTP</name>
        <dbReference type="ChEBI" id="CHEBI:37565"/>
    </ligand>
</feature>
<dbReference type="PANTHER" id="PTHR19136">
    <property type="entry name" value="MOLYBDENUM COFACTOR GUANYLYLTRANSFERASE"/>
    <property type="match status" value="1"/>
</dbReference>